<accession>A0A2N3HHB2</accession>
<keyword evidence="2" id="KW-0238">DNA-binding</keyword>
<evidence type="ECO:0000313" key="6">
    <source>
        <dbReference type="Proteomes" id="UP000233435"/>
    </source>
</evidence>
<dbReference type="OrthoDB" id="135231at2"/>
<dbReference type="InterPro" id="IPR029787">
    <property type="entry name" value="Nucleotide_cyclase"/>
</dbReference>
<dbReference type="AlphaFoldDB" id="A0A2N3HHB2"/>
<dbReference type="PANTHER" id="PTHR43280">
    <property type="entry name" value="ARAC-FAMILY TRANSCRIPTIONAL REGULATOR"/>
    <property type="match status" value="1"/>
</dbReference>
<evidence type="ECO:0000256" key="2">
    <source>
        <dbReference type="ARBA" id="ARBA00023125"/>
    </source>
</evidence>
<sequence length="366" mass="41448">MPIFMDRHIVPGIEAKHAAEAHREDLKIQDLYGCRCMTYWVDEARGSAFCLIDAPNEEAVIKLHEKAHGLLPYEIIQVNSNVVEAFLGRIHDPESYSLSSGENLKVFNDPAFRVILKTQTSNHRLLVHTYGLEKAQKLVNLYNQTIQEQLKKHEGRQVELPDPGCVISFISVSQAIQYAISVQKSLHLAAELLDLRIGIHAGIPVDNNNMIFGDTMKFANYLCGIGKGGQIIMSSLIHELSKEDHNRMEGSSFIVNIDSFQENILEHLMNTLLDNWQDQKFGVSDYCNAMGMSQSQLYRKCLDITGISPNELLREFRLNKSLEYLNTARNISETSFECGFNSPSYFTKCFQNRFGLQPLAFLKIGV</sequence>
<keyword evidence="1" id="KW-0805">Transcription regulation</keyword>
<keyword evidence="6" id="KW-1185">Reference proteome</keyword>
<dbReference type="Gene3D" id="3.30.70.1230">
    <property type="entry name" value="Nucleotide cyclase"/>
    <property type="match status" value="1"/>
</dbReference>
<dbReference type="InterPro" id="IPR018060">
    <property type="entry name" value="HTH_AraC"/>
</dbReference>
<dbReference type="SUPFAM" id="SSF46689">
    <property type="entry name" value="Homeodomain-like"/>
    <property type="match status" value="1"/>
</dbReference>
<protein>
    <submittedName>
        <fullName evidence="5">DUF4242 domain-containing protein</fullName>
    </submittedName>
</protein>
<proteinExistence type="predicted"/>
<dbReference type="PROSITE" id="PS01124">
    <property type="entry name" value="HTH_ARAC_FAMILY_2"/>
    <property type="match status" value="1"/>
</dbReference>
<evidence type="ECO:0000259" key="4">
    <source>
        <dbReference type="PROSITE" id="PS01124"/>
    </source>
</evidence>
<dbReference type="GO" id="GO:0003700">
    <property type="term" value="F:DNA-binding transcription factor activity"/>
    <property type="evidence" value="ECO:0007669"/>
    <property type="project" value="InterPro"/>
</dbReference>
<evidence type="ECO:0000313" key="5">
    <source>
        <dbReference type="EMBL" id="PKQ44360.1"/>
    </source>
</evidence>
<keyword evidence="3" id="KW-0804">Transcription</keyword>
<feature type="domain" description="HTH araC/xylS-type" evidence="4">
    <location>
        <begin position="266"/>
        <end position="364"/>
    </location>
</feature>
<dbReference type="Pfam" id="PF14026">
    <property type="entry name" value="SCO4226-like"/>
    <property type="match status" value="1"/>
</dbReference>
<dbReference type="Proteomes" id="UP000233435">
    <property type="component" value="Unassembled WGS sequence"/>
</dbReference>
<dbReference type="EMBL" id="PJEO01000050">
    <property type="protein sequence ID" value="PKQ44360.1"/>
    <property type="molecule type" value="Genomic_DNA"/>
</dbReference>
<dbReference type="Gene3D" id="3.30.70.3090">
    <property type="entry name" value="ORF SCO4226, nickel-binding ferredoxin-like monomer"/>
    <property type="match status" value="1"/>
</dbReference>
<dbReference type="GO" id="GO:0043565">
    <property type="term" value="F:sequence-specific DNA binding"/>
    <property type="evidence" value="ECO:0007669"/>
    <property type="project" value="InterPro"/>
</dbReference>
<dbReference type="SMART" id="SM00342">
    <property type="entry name" value="HTH_ARAC"/>
    <property type="match status" value="1"/>
</dbReference>
<dbReference type="PANTHER" id="PTHR43280:SF2">
    <property type="entry name" value="HTH-TYPE TRANSCRIPTIONAL REGULATOR EXSA"/>
    <property type="match status" value="1"/>
</dbReference>
<name>A0A2N3HHB2_9FLAO</name>
<organism evidence="5 6">
    <name type="scientific">Confluentibacter flavum</name>
    <dbReference type="NCBI Taxonomy" id="1909700"/>
    <lineage>
        <taxon>Bacteria</taxon>
        <taxon>Pseudomonadati</taxon>
        <taxon>Bacteroidota</taxon>
        <taxon>Flavobacteriia</taxon>
        <taxon>Flavobacteriales</taxon>
        <taxon>Flavobacteriaceae</taxon>
        <taxon>Confluentibacter</taxon>
    </lineage>
</organism>
<evidence type="ECO:0000256" key="1">
    <source>
        <dbReference type="ARBA" id="ARBA00023015"/>
    </source>
</evidence>
<reference evidence="5 6" key="1">
    <citation type="submission" date="2017-12" db="EMBL/GenBank/DDBJ databases">
        <title>Confluentibacter flavum sp. nov., isolated from the saline lake.</title>
        <authorList>
            <person name="Yu L."/>
        </authorList>
    </citation>
    <scope>NUCLEOTIDE SEQUENCE [LARGE SCALE GENOMIC DNA]</scope>
    <source>
        <strain evidence="5 6">3B</strain>
    </source>
</reference>
<dbReference type="InterPro" id="IPR042557">
    <property type="entry name" value="SCO4226"/>
</dbReference>
<dbReference type="InterPro" id="IPR009057">
    <property type="entry name" value="Homeodomain-like_sf"/>
</dbReference>
<dbReference type="SUPFAM" id="SSF55073">
    <property type="entry name" value="Nucleotide cyclase"/>
    <property type="match status" value="1"/>
</dbReference>
<dbReference type="Pfam" id="PF12833">
    <property type="entry name" value="HTH_18"/>
    <property type="match status" value="1"/>
</dbReference>
<dbReference type="InterPro" id="IPR025336">
    <property type="entry name" value="SCO4226-like"/>
</dbReference>
<gene>
    <name evidence="5" type="ORF">CSW08_13180</name>
</gene>
<dbReference type="Gene3D" id="1.10.10.60">
    <property type="entry name" value="Homeodomain-like"/>
    <property type="match status" value="1"/>
</dbReference>
<comment type="caution">
    <text evidence="5">The sequence shown here is derived from an EMBL/GenBank/DDBJ whole genome shotgun (WGS) entry which is preliminary data.</text>
</comment>
<evidence type="ECO:0000256" key="3">
    <source>
        <dbReference type="ARBA" id="ARBA00023163"/>
    </source>
</evidence>